<protein>
    <recommendedName>
        <fullName evidence="1">Methyltransferase FkbM domain-containing protein</fullName>
    </recommendedName>
</protein>
<accession>A0A6C0EZK0</accession>
<dbReference type="InterPro" id="IPR006342">
    <property type="entry name" value="FkbM_mtfrase"/>
</dbReference>
<sequence>MANSIDFLTRYKTEYNKIRLGSEYDGGYIIADGLQYDMLIACGISTDVTFENHFINKYDIDCIAFDGTIDNLPSDSHNKIKFIKKNITKSNTETTTNLSEYIKNKNNLFLKMDIETNEYQWLESISTDNINKFSQIVMEIHFPFTYSRDLFANLSYPMPVENKINLIKKLNETHYLIHLHPNSCCGTTSFNNVTVPNVIECTYLRKDLVTNKDIDLSPIPDRLLDMPNRPNEGEIRF</sequence>
<dbReference type="Pfam" id="PF05050">
    <property type="entry name" value="Methyltransf_21"/>
    <property type="match status" value="1"/>
</dbReference>
<reference evidence="2" key="1">
    <citation type="journal article" date="2020" name="Nature">
        <title>Giant virus diversity and host interactions through global metagenomics.</title>
        <authorList>
            <person name="Schulz F."/>
            <person name="Roux S."/>
            <person name="Paez-Espino D."/>
            <person name="Jungbluth S."/>
            <person name="Walsh D.A."/>
            <person name="Denef V.J."/>
            <person name="McMahon K.D."/>
            <person name="Konstantinidis K.T."/>
            <person name="Eloe-Fadrosh E.A."/>
            <person name="Kyrpides N.C."/>
            <person name="Woyke T."/>
        </authorList>
    </citation>
    <scope>NUCLEOTIDE SEQUENCE</scope>
    <source>
        <strain evidence="2">GVMAG-M-3300009161-52</strain>
    </source>
</reference>
<evidence type="ECO:0000313" key="2">
    <source>
        <dbReference type="EMBL" id="QHT34121.1"/>
    </source>
</evidence>
<name>A0A6C0EZK0_9ZZZZ</name>
<proteinExistence type="predicted"/>
<organism evidence="2">
    <name type="scientific">viral metagenome</name>
    <dbReference type="NCBI Taxonomy" id="1070528"/>
    <lineage>
        <taxon>unclassified sequences</taxon>
        <taxon>metagenomes</taxon>
        <taxon>organismal metagenomes</taxon>
    </lineage>
</organism>
<dbReference type="EMBL" id="MN738986">
    <property type="protein sequence ID" value="QHT34121.1"/>
    <property type="molecule type" value="Genomic_DNA"/>
</dbReference>
<dbReference type="AlphaFoldDB" id="A0A6C0EZK0"/>
<evidence type="ECO:0000259" key="1">
    <source>
        <dbReference type="Pfam" id="PF05050"/>
    </source>
</evidence>
<feature type="domain" description="Methyltransferase FkbM" evidence="1">
    <location>
        <begin position="37"/>
        <end position="146"/>
    </location>
</feature>